<sequence length="253" mass="29533">MDYTSIIEQSAPETWPGSTLWRDEWGSVGTFPDHQGFGSEIMRFRVPSRIMAKRLDALMEQYRSKPFVRVSPRETLGLKSWLMDHQYRLRERQMLMIWPARAATPQPSEYVHEVLNVEQLARVNALDHRIFQDPVLEGADLHKELQRLQPQSRRLFYIPVGDLVISAGGLSRMDSWALLWGGETHPDFQHHGWYRLMVEHRLFIAQDQWSVQFVATYANSETSAPILVKMGFQLWEMHEIYAPPHAIKIPNLL</sequence>
<keyword evidence="3" id="KW-1185">Reference proteome</keyword>
<dbReference type="STRING" id="28034.BFX07_06220"/>
<dbReference type="Gene3D" id="3.40.630.30">
    <property type="match status" value="1"/>
</dbReference>
<dbReference type="RefSeq" id="WP_020374909.1">
    <property type="nucleotide sequence ID" value="NZ_FWWY01000001.1"/>
</dbReference>
<reference evidence="3" key="1">
    <citation type="submission" date="2017-04" db="EMBL/GenBank/DDBJ databases">
        <authorList>
            <person name="Varghese N."/>
            <person name="Submissions S."/>
        </authorList>
    </citation>
    <scope>NUCLEOTIDE SEQUENCE [LARGE SCALE GENOMIC DNA]</scope>
    <source>
        <strain evidence="3">DSM 9293</strain>
    </source>
</reference>
<dbReference type="AlphaFoldDB" id="A0A1W1WLA8"/>
<protein>
    <recommendedName>
        <fullName evidence="1">N-acetyltransferase domain-containing protein</fullName>
    </recommendedName>
</protein>
<evidence type="ECO:0000313" key="2">
    <source>
        <dbReference type="EMBL" id="SMC07046.1"/>
    </source>
</evidence>
<evidence type="ECO:0000259" key="1">
    <source>
        <dbReference type="PROSITE" id="PS51186"/>
    </source>
</evidence>
<dbReference type="PROSITE" id="PS51186">
    <property type="entry name" value="GNAT"/>
    <property type="match status" value="1"/>
</dbReference>
<gene>
    <name evidence="2" type="ORF">SAMN00768000_3171</name>
</gene>
<proteinExistence type="predicted"/>
<organism evidence="2 3">
    <name type="scientific">Sulfobacillus thermosulfidooxidans (strain DSM 9293 / VKM B-1269 / AT-1)</name>
    <dbReference type="NCBI Taxonomy" id="929705"/>
    <lineage>
        <taxon>Bacteria</taxon>
        <taxon>Bacillati</taxon>
        <taxon>Bacillota</taxon>
        <taxon>Clostridia</taxon>
        <taxon>Eubacteriales</taxon>
        <taxon>Clostridiales Family XVII. Incertae Sedis</taxon>
        <taxon>Sulfobacillus</taxon>
    </lineage>
</organism>
<name>A0A1W1WLA8_SULTA</name>
<dbReference type="SUPFAM" id="SSF55729">
    <property type="entry name" value="Acyl-CoA N-acyltransferases (Nat)"/>
    <property type="match status" value="1"/>
</dbReference>
<dbReference type="OrthoDB" id="164800at2"/>
<dbReference type="InterPro" id="IPR016181">
    <property type="entry name" value="Acyl_CoA_acyltransferase"/>
</dbReference>
<dbReference type="Proteomes" id="UP000192660">
    <property type="component" value="Unassembled WGS sequence"/>
</dbReference>
<dbReference type="InterPro" id="IPR000182">
    <property type="entry name" value="GNAT_dom"/>
</dbReference>
<dbReference type="EMBL" id="FWWY01000001">
    <property type="protein sequence ID" value="SMC07046.1"/>
    <property type="molecule type" value="Genomic_DNA"/>
</dbReference>
<accession>A0A1W1WLA8</accession>
<evidence type="ECO:0000313" key="3">
    <source>
        <dbReference type="Proteomes" id="UP000192660"/>
    </source>
</evidence>
<feature type="domain" description="N-acetyltransferase" evidence="1">
    <location>
        <begin position="110"/>
        <end position="250"/>
    </location>
</feature>
<dbReference type="GO" id="GO:0016747">
    <property type="term" value="F:acyltransferase activity, transferring groups other than amino-acyl groups"/>
    <property type="evidence" value="ECO:0007669"/>
    <property type="project" value="InterPro"/>
</dbReference>